<dbReference type="InterPro" id="IPR037198">
    <property type="entry name" value="MutL_C_sf"/>
</dbReference>
<evidence type="ECO:0000259" key="3">
    <source>
        <dbReference type="PROSITE" id="PS50020"/>
    </source>
</evidence>
<dbReference type="PANTHER" id="PTHR10073">
    <property type="entry name" value="DNA MISMATCH REPAIR PROTEIN MLH, PMS, MUTL"/>
    <property type="match status" value="1"/>
</dbReference>
<dbReference type="SMART" id="SM01340">
    <property type="entry name" value="DNA_mis_repair"/>
    <property type="match status" value="1"/>
</dbReference>
<evidence type="ECO:0000256" key="2">
    <source>
        <dbReference type="ARBA" id="ARBA00022763"/>
    </source>
</evidence>
<dbReference type="InterPro" id="IPR002099">
    <property type="entry name" value="MutL/Mlh/PMS"/>
</dbReference>
<organism evidence="4 5">
    <name type="scientific">Phaedon cochleariae</name>
    <name type="common">Mustard beetle</name>
    <dbReference type="NCBI Taxonomy" id="80249"/>
    <lineage>
        <taxon>Eukaryota</taxon>
        <taxon>Metazoa</taxon>
        <taxon>Ecdysozoa</taxon>
        <taxon>Arthropoda</taxon>
        <taxon>Hexapoda</taxon>
        <taxon>Insecta</taxon>
        <taxon>Pterygota</taxon>
        <taxon>Neoptera</taxon>
        <taxon>Endopterygota</taxon>
        <taxon>Coleoptera</taxon>
        <taxon>Polyphaga</taxon>
        <taxon>Cucujiformia</taxon>
        <taxon>Chrysomeloidea</taxon>
        <taxon>Chrysomelidae</taxon>
        <taxon>Chrysomelinae</taxon>
        <taxon>Chrysomelini</taxon>
        <taxon>Phaedon</taxon>
    </lineage>
</organism>
<dbReference type="InterPro" id="IPR042120">
    <property type="entry name" value="MutL_C_dimsub"/>
</dbReference>
<dbReference type="Gene3D" id="3.30.1540.20">
    <property type="entry name" value="MutL, C-terminal domain, dimerisation subdomain"/>
    <property type="match status" value="1"/>
</dbReference>
<dbReference type="EMBL" id="OU896707">
    <property type="protein sequence ID" value="CAG9813789.1"/>
    <property type="molecule type" value="Genomic_DNA"/>
</dbReference>
<feature type="domain" description="WW" evidence="3">
    <location>
        <begin position="1005"/>
        <end position="1038"/>
    </location>
</feature>
<dbReference type="InterPro" id="IPR014790">
    <property type="entry name" value="MutL_C"/>
</dbReference>
<dbReference type="GO" id="GO:0005524">
    <property type="term" value="F:ATP binding"/>
    <property type="evidence" value="ECO:0007669"/>
    <property type="project" value="InterPro"/>
</dbReference>
<dbReference type="Gene3D" id="3.30.1370.100">
    <property type="entry name" value="MutL, C-terminal domain, regulatory subdomain"/>
    <property type="match status" value="1"/>
</dbReference>
<name>A0A9N9X0C0_PHACE</name>
<protein>
    <recommendedName>
        <fullName evidence="3">WW domain-containing protein</fullName>
    </recommendedName>
</protein>
<gene>
    <name evidence="4" type="ORF">PHAECO_LOCUS1427</name>
</gene>
<dbReference type="GO" id="GO:0030983">
    <property type="term" value="F:mismatched DNA binding"/>
    <property type="evidence" value="ECO:0007669"/>
    <property type="project" value="InterPro"/>
</dbReference>
<reference evidence="4" key="1">
    <citation type="submission" date="2022-01" db="EMBL/GenBank/DDBJ databases">
        <authorList>
            <person name="King R."/>
        </authorList>
    </citation>
    <scope>NUCLEOTIDE SEQUENCE</scope>
</reference>
<dbReference type="InterPro" id="IPR020568">
    <property type="entry name" value="Ribosomal_Su5_D2-typ_SF"/>
</dbReference>
<dbReference type="Gene3D" id="3.30.230.10">
    <property type="match status" value="1"/>
</dbReference>
<dbReference type="SUPFAM" id="SSF54211">
    <property type="entry name" value="Ribosomal protein S5 domain 2-like"/>
    <property type="match status" value="1"/>
</dbReference>
<dbReference type="SUPFAM" id="SSF55874">
    <property type="entry name" value="ATPase domain of HSP90 chaperone/DNA topoisomerase II/histidine kinase"/>
    <property type="match status" value="1"/>
</dbReference>
<evidence type="ECO:0000313" key="5">
    <source>
        <dbReference type="Proteomes" id="UP001153737"/>
    </source>
</evidence>
<accession>A0A9N9X0C0</accession>
<dbReference type="NCBIfam" id="TIGR00585">
    <property type="entry name" value="mutl"/>
    <property type="match status" value="1"/>
</dbReference>
<dbReference type="InterPro" id="IPR042121">
    <property type="entry name" value="MutL_C_regsub"/>
</dbReference>
<sequence length="1358" mass="157191">MELKRLKSNVIDKLRSSFSINTVSQCVTELVLNSLDAKSTAIAIRLNLVSFKIQVVDNGDGILEENMPLLGLRYFTNKCKSLEELEKYVSHYGFRGEAIASIVACSKSVNITSRHLNTGNTYSRTLGKHSSVEVSRTKSRPSVGTTVTIEGFFHNLPVRRKRIIPELELDEIKRGIESLIILHPKVTFSVRNDVTCELILNSQKSQDLISSFKHLHPNLGDDFNLMKISKNQLTIDALIYKTMSENKNLQYIYVNKRPIFSSKIQKLVGSLFKKNKKIDRKNPVAALTKYPVYVINIKCPISKVDVLFNPTKTMVVFENWDIIHRCINKLIDSFFGKDSNMKKKEKFLSEEELKKDCGVSQIVGAYRRFGYKRKNVEETNEMGKTENDDVIATQIPENVQEKTSRNNKSVLEIENNPKVTSSEQIDYGDSLNISEATSFQGDFRNKKKFKKPLPITVSRAKIAKNQMTTKNDDILPEKQDDIKSSISKFTDDQNKGKNLIMDMFLKSTQIYSSDENLDKMGGSQETIYEEESNFQMENNYQTKFKGMSNTMSVSVNVKSTRKIRKRKKQQENPSKYVQTYKVAKTIVSKAVQTSINERYKKKVRKHRSKGIKFAMNPENYTVVLSEIGKKSHFKFVTKKAQENDVDPDIQFNISQKCHCNCHKGDNKLFNFEEQSIGDSLLNENIKLPKTYSHMDQLLKKKKYENLINYHHPSVNQYLRPNRGTFENCNFNVVRKEKPFQNYERSPYFAPKRYLDNNLVCYHQHPDYPIGYFNTVHEPYIPVPYLNLHPVELNRNFPTRNTAEHDQPPFNKVFQNNPIIMENKTHFLREEVSKINDPNDWTVGTFGQFKPVHLSTQKDKKNNDWRNSSFKQFEPFHLNKEKEWTINSFGQFQPSLFSTQKNEKTDMLFTPSPVEHCNPPIETSINLLNDSQENHQEVIEILDSNSEDIEKGPEEIKDGTVSKLNDHSKLISLSKQRTQEILDKELEGEKSLLAKEFLNWDSQFTQDFGNDWLKKFNKCGNCYYMNKKTGFTTFQTPELGKKQQFKFGKRFDFLPKGMSPILTETKQVDKSLSQNGKDKLLEYIMETYKNELLYIKWQHYLNDVDPETFFKNIYKEKLKMFEGCIPDISTSKKKNNINNVISFNKELFENIEVIGQLDKKFIVVLDKKSDLLVLFDQHAVHERIRLEELLKKYDGAKSECDEKLVFFVPQNDLSLLQNHESYLDYLGISMEIFGNGVNISAVPLCLFSKFKDNNFSDTLNKMMQLLIKEIIEHLKSTRGVHLKSLPKLLQNVVNLEACRGAIKFGDSLSKERCRKLLVQLSSCDLPFQCAHGRPTIAPLTVLELNEKIGYSKPNFLKLI</sequence>
<evidence type="ECO:0000256" key="1">
    <source>
        <dbReference type="ARBA" id="ARBA00006082"/>
    </source>
</evidence>
<dbReference type="InterPro" id="IPR001202">
    <property type="entry name" value="WW_dom"/>
</dbReference>
<dbReference type="GO" id="GO:0006298">
    <property type="term" value="P:mismatch repair"/>
    <property type="evidence" value="ECO:0007669"/>
    <property type="project" value="InterPro"/>
</dbReference>
<keyword evidence="5" id="KW-1185">Reference proteome</keyword>
<dbReference type="Proteomes" id="UP001153737">
    <property type="component" value="Chromosome 1"/>
</dbReference>
<dbReference type="GO" id="GO:0016887">
    <property type="term" value="F:ATP hydrolysis activity"/>
    <property type="evidence" value="ECO:0007669"/>
    <property type="project" value="InterPro"/>
</dbReference>
<keyword evidence="2" id="KW-0227">DNA damage</keyword>
<dbReference type="InterPro" id="IPR038973">
    <property type="entry name" value="MutL/Mlh/Pms-like"/>
</dbReference>
<dbReference type="PROSITE" id="PS50020">
    <property type="entry name" value="WW_DOMAIN_2"/>
    <property type="match status" value="1"/>
</dbReference>
<proteinExistence type="inferred from homology"/>
<dbReference type="Pfam" id="PF13589">
    <property type="entry name" value="HATPase_c_3"/>
    <property type="match status" value="1"/>
</dbReference>
<dbReference type="OrthoDB" id="429932at2759"/>
<dbReference type="PROSITE" id="PS01159">
    <property type="entry name" value="WW_DOMAIN_1"/>
    <property type="match status" value="1"/>
</dbReference>
<comment type="similarity">
    <text evidence="1">Belongs to the DNA mismatch repair MutL/HexB family.</text>
</comment>
<dbReference type="Pfam" id="PF08676">
    <property type="entry name" value="MutL_C"/>
    <property type="match status" value="1"/>
</dbReference>
<dbReference type="InterPro" id="IPR036890">
    <property type="entry name" value="HATPase_C_sf"/>
</dbReference>
<dbReference type="GO" id="GO:0140664">
    <property type="term" value="F:ATP-dependent DNA damage sensor activity"/>
    <property type="evidence" value="ECO:0007669"/>
    <property type="project" value="InterPro"/>
</dbReference>
<dbReference type="GO" id="GO:0032300">
    <property type="term" value="C:mismatch repair complex"/>
    <property type="evidence" value="ECO:0007669"/>
    <property type="project" value="InterPro"/>
</dbReference>
<dbReference type="InterPro" id="IPR014721">
    <property type="entry name" value="Ribsml_uS5_D2-typ_fold_subgr"/>
</dbReference>
<reference evidence="4" key="2">
    <citation type="submission" date="2022-10" db="EMBL/GenBank/DDBJ databases">
        <authorList>
            <consortium name="ENA_rothamsted_submissions"/>
            <consortium name="culmorum"/>
            <person name="King R."/>
        </authorList>
    </citation>
    <scope>NUCLEOTIDE SEQUENCE</scope>
</reference>
<evidence type="ECO:0000313" key="4">
    <source>
        <dbReference type="EMBL" id="CAG9813789.1"/>
    </source>
</evidence>
<dbReference type="PANTHER" id="PTHR10073:SF47">
    <property type="entry name" value="DNA MISMATCH REPAIR PROTEIN MLH3"/>
    <property type="match status" value="1"/>
</dbReference>
<dbReference type="Pfam" id="PF01119">
    <property type="entry name" value="DNA_mis_repair"/>
    <property type="match status" value="1"/>
</dbReference>
<dbReference type="Gene3D" id="3.30.565.10">
    <property type="entry name" value="Histidine kinase-like ATPase, C-terminal domain"/>
    <property type="match status" value="1"/>
</dbReference>
<dbReference type="SMART" id="SM00853">
    <property type="entry name" value="MutL_C"/>
    <property type="match status" value="1"/>
</dbReference>
<dbReference type="SUPFAM" id="SSF118116">
    <property type="entry name" value="DNA mismatch repair protein MutL"/>
    <property type="match status" value="1"/>
</dbReference>
<dbReference type="InterPro" id="IPR013507">
    <property type="entry name" value="DNA_mismatch_S5_2-like"/>
</dbReference>